<dbReference type="EMBL" id="DVKS01000088">
    <property type="protein sequence ID" value="HIT41537.1"/>
    <property type="molecule type" value="Genomic_DNA"/>
</dbReference>
<reference evidence="2" key="1">
    <citation type="submission" date="2020-10" db="EMBL/GenBank/DDBJ databases">
        <authorList>
            <person name="Gilroy R."/>
        </authorList>
    </citation>
    <scope>NUCLEOTIDE SEQUENCE</scope>
    <source>
        <strain evidence="2">CHK123-3438</strain>
    </source>
</reference>
<keyword evidence="1" id="KW-1133">Transmembrane helix</keyword>
<comment type="caution">
    <text evidence="2">The sequence shown here is derived from an EMBL/GenBank/DDBJ whole genome shotgun (WGS) entry which is preliminary data.</text>
</comment>
<evidence type="ECO:0000313" key="3">
    <source>
        <dbReference type="Proteomes" id="UP000886860"/>
    </source>
</evidence>
<feature type="transmembrane region" description="Helical" evidence="1">
    <location>
        <begin position="21"/>
        <end position="38"/>
    </location>
</feature>
<sequence length="134" mass="16201">MDKWRRKFQQFMAGRYGADPFSRFLSGCIVALLVVNLFVRTYILYWLAVILLIYTYYRMFSRNISARFKENERYMGYRFRVSEAFKKWKFKAEQARKYHIYKCPSCGQKIRIPRGHGKVSIHCPKCHTDFIKKS</sequence>
<gene>
    <name evidence="2" type="ORF">IAB60_05430</name>
</gene>
<feature type="transmembrane region" description="Helical" evidence="1">
    <location>
        <begin position="44"/>
        <end position="60"/>
    </location>
</feature>
<evidence type="ECO:0000313" key="2">
    <source>
        <dbReference type="EMBL" id="HIT41537.1"/>
    </source>
</evidence>
<reference evidence="2" key="2">
    <citation type="journal article" date="2021" name="PeerJ">
        <title>Extensive microbial diversity within the chicken gut microbiome revealed by metagenomics and culture.</title>
        <authorList>
            <person name="Gilroy R."/>
            <person name="Ravi A."/>
            <person name="Getino M."/>
            <person name="Pursley I."/>
            <person name="Horton D.L."/>
            <person name="Alikhan N.F."/>
            <person name="Baker D."/>
            <person name="Gharbi K."/>
            <person name="Hall N."/>
            <person name="Watson M."/>
            <person name="Adriaenssens E.M."/>
            <person name="Foster-Nyarko E."/>
            <person name="Jarju S."/>
            <person name="Secka A."/>
            <person name="Antonio M."/>
            <person name="Oren A."/>
            <person name="Chaudhuri R.R."/>
            <person name="La Ragione R."/>
            <person name="Hildebrand F."/>
            <person name="Pallen M.J."/>
        </authorList>
    </citation>
    <scope>NUCLEOTIDE SEQUENCE</scope>
    <source>
        <strain evidence="2">CHK123-3438</strain>
    </source>
</reference>
<protein>
    <recommendedName>
        <fullName evidence="4">Zn-finger containing protein</fullName>
    </recommendedName>
</protein>
<dbReference type="Proteomes" id="UP000886860">
    <property type="component" value="Unassembled WGS sequence"/>
</dbReference>
<organism evidence="2 3">
    <name type="scientific">Candidatus Caccovicinus merdipullorum</name>
    <dbReference type="NCBI Taxonomy" id="2840724"/>
    <lineage>
        <taxon>Bacteria</taxon>
        <taxon>Bacillati</taxon>
        <taxon>Bacillota</taxon>
        <taxon>Clostridia</taxon>
        <taxon>Eubacteriales</taxon>
        <taxon>Candidatus Caccovicinus</taxon>
    </lineage>
</organism>
<dbReference type="Gene3D" id="2.20.28.30">
    <property type="entry name" value="RNA polymerase ii, chain L"/>
    <property type="match status" value="1"/>
</dbReference>
<keyword evidence="1" id="KW-0812">Transmembrane</keyword>
<dbReference type="AlphaFoldDB" id="A0A9D1GI27"/>
<evidence type="ECO:0000256" key="1">
    <source>
        <dbReference type="SAM" id="Phobius"/>
    </source>
</evidence>
<evidence type="ECO:0008006" key="4">
    <source>
        <dbReference type="Google" id="ProtNLM"/>
    </source>
</evidence>
<keyword evidence="1" id="KW-0472">Membrane</keyword>
<accession>A0A9D1GI27</accession>
<proteinExistence type="predicted"/>
<name>A0A9D1GI27_9FIRM</name>